<sequence>MEKRKVCVFFVFILMFTLVFGQFPAVKTMAAENQSSFKETTLTNSSSVNTVFKNQEKAHWYKIEPQQKEIANYTHFRIKLLSEKELTISIYSSIENAIKGHTFGRYIGYSYSKNPAVIDFPIAWKGPYYIKIENNQEETLQHQDIPYTINYQGVTLSPSDQQEEELSTPEKTSYKHLSMIRDHLFEKTDKGKKWYSVYDKAAPFIGSKMLSKQSIRNTVYSDLVQLKSLFADITKNGQASQYTITKEDQKAIHRLHKTVRDAVPQALKKQMDQIIKDIKIEDLAGSKVSTVLEKAGLTDSSLKIAAKNRYIVKLKDHKRLRSFKSKVKSFGTGTVDSLSENKMFKNMYVVEMDQHHTNGYHAAATGKISRLPEVEFIEPVRQYHALTADVQYPYQWSLKNNSKHVDIQFEKLQKLLVNKPLRDTVIAVVDTGVDHTLQDLSDSVEQESGFNYISRNGDAMDDNGHGTHVSGIIAAAADNHYSMAGINPHAKILPVKVLDRSGEGDTEKIAYGIIYAVDHGAKVINLSLGGPYSRVIEYALKYAESKNVTVIAASGNEGASELSYPASSKYTISVGATNQLALVSDYSNYGKGLELVAPGSDIPSLVPDGNVTYMSGTSMAAPHVSAVVGLLISQNPSLKPNQVAKLLKETTTDVTFNEEDNPYRDDIDFDGEPDAQVPGYHIISGWGKLNALYAFSVFELNLKVNPVLNRHSAVTGTAKSGSTVKVVSGNKTLGVGKAGNSGTFKVNIPVQQTDQVLHVLASGGQAEATVRVVVEKAPQKPSVNRVTNKDIDVTGKTLPGYTIQIKDQSKKIIATGKADSSGIFKVKVKKQTEYTVLYVSASADVYRESGDVKVTVADAIPPSAPKIHSVTDKSKVITGKTEANALVIAKLKGKTIGTGKANRKGEFRLKVSKQKAGTTISVTAKDKAGNISKAAKTTVKDKTPPSPPKVYTVTNKSTTVKGKAEANANITIKVGKKTIGTGKANKKGQYVVKIKKQKPKTVLKVIAIDKAGNASKASQIKVKKAK</sequence>
<dbReference type="PRINTS" id="PR00723">
    <property type="entry name" value="SUBTILISIN"/>
</dbReference>
<dbReference type="PROSITE" id="PS00137">
    <property type="entry name" value="SUBTILASE_HIS"/>
    <property type="match status" value="1"/>
</dbReference>
<evidence type="ECO:0000256" key="5">
    <source>
        <dbReference type="ARBA" id="ARBA00022670"/>
    </source>
</evidence>
<evidence type="ECO:0000256" key="8">
    <source>
        <dbReference type="ARBA" id="ARBA00022837"/>
    </source>
</evidence>
<dbReference type="InterPro" id="IPR036852">
    <property type="entry name" value="Peptidase_S8/S53_dom_sf"/>
</dbReference>
<feature type="domain" description="Bacterial Ig" evidence="11">
    <location>
        <begin position="704"/>
        <end position="765"/>
    </location>
</feature>
<dbReference type="PANTHER" id="PTHR43806:SF11">
    <property type="entry name" value="CEREVISIN-RELATED"/>
    <property type="match status" value="1"/>
</dbReference>
<evidence type="ECO:0000256" key="9">
    <source>
        <dbReference type="PROSITE-ProRule" id="PRU01240"/>
    </source>
</evidence>
<evidence type="ECO:0000256" key="6">
    <source>
        <dbReference type="ARBA" id="ARBA00022801"/>
    </source>
</evidence>
<feature type="domain" description="Peptidase S8/S53" evidence="10">
    <location>
        <begin position="423"/>
        <end position="662"/>
    </location>
</feature>
<feature type="active site" description="Charge relay system" evidence="9">
    <location>
        <position position="430"/>
    </location>
</feature>
<dbReference type="Gene3D" id="3.40.50.200">
    <property type="entry name" value="Peptidase S8/S53 domain"/>
    <property type="match status" value="1"/>
</dbReference>
<dbReference type="Pfam" id="PF00082">
    <property type="entry name" value="Peptidase_S8"/>
    <property type="match status" value="1"/>
</dbReference>
<dbReference type="InterPro" id="IPR022398">
    <property type="entry name" value="Peptidase_S8_His-AS"/>
</dbReference>
<gene>
    <name evidence="12" type="ORF">PJ311_14030</name>
</gene>
<dbReference type="InterPro" id="IPR023828">
    <property type="entry name" value="Peptidase_S8_Ser-AS"/>
</dbReference>
<evidence type="ECO:0000256" key="7">
    <source>
        <dbReference type="ARBA" id="ARBA00022825"/>
    </source>
</evidence>
<dbReference type="InterPro" id="IPR034084">
    <property type="entry name" value="Thermitase-like_dom"/>
</dbReference>
<protein>
    <submittedName>
        <fullName evidence="12">S8 family serine peptidase</fullName>
    </submittedName>
</protein>
<dbReference type="PANTHER" id="PTHR43806">
    <property type="entry name" value="PEPTIDASE S8"/>
    <property type="match status" value="1"/>
</dbReference>
<dbReference type="InterPro" id="IPR013783">
    <property type="entry name" value="Ig-like_fold"/>
</dbReference>
<evidence type="ECO:0000313" key="13">
    <source>
        <dbReference type="Proteomes" id="UP001211894"/>
    </source>
</evidence>
<keyword evidence="6 9" id="KW-0378">Hydrolase</keyword>
<evidence type="ECO:0000259" key="11">
    <source>
        <dbReference type="Pfam" id="PF17936"/>
    </source>
</evidence>
<dbReference type="InterPro" id="IPR050131">
    <property type="entry name" value="Peptidase_S8_subtilisin-like"/>
</dbReference>
<feature type="active site" description="Charge relay system" evidence="9">
    <location>
        <position position="465"/>
    </location>
</feature>
<comment type="cofactor">
    <cofactor evidence="1">
        <name>Ca(2+)</name>
        <dbReference type="ChEBI" id="CHEBI:29108"/>
    </cofactor>
</comment>
<comment type="caution">
    <text evidence="12">The sequence shown here is derived from an EMBL/GenBank/DDBJ whole genome shotgun (WGS) entry which is preliminary data.</text>
</comment>
<dbReference type="PROSITE" id="PS51892">
    <property type="entry name" value="SUBTILASE"/>
    <property type="match status" value="1"/>
</dbReference>
<dbReference type="PROSITE" id="PS00138">
    <property type="entry name" value="SUBTILASE_SER"/>
    <property type="match status" value="1"/>
</dbReference>
<dbReference type="EMBL" id="JAQKAB010000009">
    <property type="protein sequence ID" value="MDA7027702.1"/>
    <property type="molecule type" value="Genomic_DNA"/>
</dbReference>
<name>A0ABT4X6H1_9BACI</name>
<reference evidence="12 13" key="1">
    <citation type="submission" date="2023-01" db="EMBL/GenBank/DDBJ databases">
        <title>Bacillus changyiensis sp. nov., isolated from a coastal deposit.</title>
        <authorList>
            <person name="Xiao G."/>
            <person name="Lai Q."/>
            <person name="Hu Z."/>
            <person name="Shao Z."/>
        </authorList>
    </citation>
    <scope>NUCLEOTIDE SEQUENCE [LARGE SCALE GENOMIC DNA]</scope>
    <source>
        <strain evidence="12 13">CLL-7-23</strain>
    </source>
</reference>
<feature type="domain" description="Bacterial Ig" evidence="11">
    <location>
        <begin position="777"/>
        <end position="858"/>
    </location>
</feature>
<proteinExistence type="inferred from homology"/>
<dbReference type="InterPro" id="IPR000209">
    <property type="entry name" value="Peptidase_S8/S53_dom"/>
</dbReference>
<evidence type="ECO:0000259" key="10">
    <source>
        <dbReference type="Pfam" id="PF00082"/>
    </source>
</evidence>
<dbReference type="InterPro" id="IPR041498">
    <property type="entry name" value="Big_6"/>
</dbReference>
<evidence type="ECO:0000256" key="1">
    <source>
        <dbReference type="ARBA" id="ARBA00001913"/>
    </source>
</evidence>
<evidence type="ECO:0000256" key="3">
    <source>
        <dbReference type="ARBA" id="ARBA00011073"/>
    </source>
</evidence>
<dbReference type="Proteomes" id="UP001211894">
    <property type="component" value="Unassembled WGS sequence"/>
</dbReference>
<dbReference type="SUPFAM" id="SSF52743">
    <property type="entry name" value="Subtilisin-like"/>
    <property type="match status" value="1"/>
</dbReference>
<organism evidence="12 13">
    <name type="scientific">Bacillus changyiensis</name>
    <dbReference type="NCBI Taxonomy" id="3004103"/>
    <lineage>
        <taxon>Bacteria</taxon>
        <taxon>Bacillati</taxon>
        <taxon>Bacillota</taxon>
        <taxon>Bacilli</taxon>
        <taxon>Bacillales</taxon>
        <taxon>Bacillaceae</taxon>
        <taxon>Bacillus</taxon>
    </lineage>
</organism>
<keyword evidence="4" id="KW-0964">Secreted</keyword>
<dbReference type="InterPro" id="IPR015500">
    <property type="entry name" value="Peptidase_S8_subtilisin-rel"/>
</dbReference>
<dbReference type="Gene3D" id="2.60.40.10">
    <property type="entry name" value="Immunoglobulins"/>
    <property type="match status" value="3"/>
</dbReference>
<feature type="active site" description="Charge relay system" evidence="9">
    <location>
        <position position="618"/>
    </location>
</feature>
<keyword evidence="13" id="KW-1185">Reference proteome</keyword>
<feature type="domain" description="Bacterial Ig" evidence="11">
    <location>
        <begin position="862"/>
        <end position="941"/>
    </location>
</feature>
<accession>A0ABT4X6H1</accession>
<dbReference type="NCBIfam" id="NF033510">
    <property type="entry name" value="Ca_tandemer"/>
    <property type="match status" value="1"/>
</dbReference>
<keyword evidence="5 9" id="KW-0645">Protease</keyword>
<dbReference type="CDD" id="cd07484">
    <property type="entry name" value="Peptidases_S8_Thermitase_like"/>
    <property type="match status" value="1"/>
</dbReference>
<feature type="domain" description="Bacterial Ig" evidence="11">
    <location>
        <begin position="945"/>
        <end position="1023"/>
    </location>
</feature>
<dbReference type="Pfam" id="PF17936">
    <property type="entry name" value="Big_6"/>
    <property type="match status" value="4"/>
</dbReference>
<evidence type="ECO:0000256" key="4">
    <source>
        <dbReference type="ARBA" id="ARBA00022525"/>
    </source>
</evidence>
<evidence type="ECO:0000256" key="2">
    <source>
        <dbReference type="ARBA" id="ARBA00004613"/>
    </source>
</evidence>
<comment type="similarity">
    <text evidence="3 9">Belongs to the peptidase S8 family.</text>
</comment>
<dbReference type="RefSeq" id="WP_271341523.1">
    <property type="nucleotide sequence ID" value="NZ_JAQKAB010000009.1"/>
</dbReference>
<keyword evidence="8" id="KW-0106">Calcium</keyword>
<comment type="subcellular location">
    <subcellularLocation>
        <location evidence="2">Secreted</location>
    </subcellularLocation>
</comment>
<evidence type="ECO:0000313" key="12">
    <source>
        <dbReference type="EMBL" id="MDA7027702.1"/>
    </source>
</evidence>
<keyword evidence="7 9" id="KW-0720">Serine protease</keyword>